<comment type="similarity">
    <text evidence="1 2">Belongs to the DegT/DnrJ/EryC1 family.</text>
</comment>
<dbReference type="PANTHER" id="PTHR30244:SF34">
    <property type="entry name" value="DTDP-4-AMINO-4,6-DIDEOXYGALACTOSE TRANSAMINASE"/>
    <property type="match status" value="1"/>
</dbReference>
<protein>
    <submittedName>
        <fullName evidence="3">DegT/DnrJ/EryC1/StrS family aminotransferase</fullName>
        <ecNumber evidence="3">2.6.1.-</ecNumber>
    </submittedName>
</protein>
<evidence type="ECO:0000256" key="1">
    <source>
        <dbReference type="ARBA" id="ARBA00037999"/>
    </source>
</evidence>
<keyword evidence="3" id="KW-0808">Transferase</keyword>
<gene>
    <name evidence="3" type="ORF">RB624_10250</name>
</gene>
<dbReference type="PIRSF" id="PIRSF000390">
    <property type="entry name" value="PLP_StrS"/>
    <property type="match status" value="1"/>
</dbReference>
<name>A0ABU0XRV4_9BURK</name>
<evidence type="ECO:0000313" key="4">
    <source>
        <dbReference type="Proteomes" id="UP001237592"/>
    </source>
</evidence>
<dbReference type="PANTHER" id="PTHR30244">
    <property type="entry name" value="TRANSAMINASE"/>
    <property type="match status" value="1"/>
</dbReference>
<dbReference type="RefSeq" id="WP_139179240.1">
    <property type="nucleotide sequence ID" value="NZ_JAVFKP010000002.1"/>
</dbReference>
<comment type="caution">
    <text evidence="3">The sequence shown here is derived from an EMBL/GenBank/DDBJ whole genome shotgun (WGS) entry which is preliminary data.</text>
</comment>
<keyword evidence="2" id="KW-0663">Pyridoxal phosphate</keyword>
<dbReference type="InterPro" id="IPR015421">
    <property type="entry name" value="PyrdxlP-dep_Trfase_major"/>
</dbReference>
<accession>A0ABU0XRV4</accession>
<dbReference type="InterPro" id="IPR015424">
    <property type="entry name" value="PyrdxlP-dep_Trfase"/>
</dbReference>
<dbReference type="Gene3D" id="3.90.1150.10">
    <property type="entry name" value="Aspartate Aminotransferase, domain 1"/>
    <property type="match status" value="1"/>
</dbReference>
<dbReference type="SUPFAM" id="SSF53383">
    <property type="entry name" value="PLP-dependent transferases"/>
    <property type="match status" value="1"/>
</dbReference>
<dbReference type="GO" id="GO:0008483">
    <property type="term" value="F:transaminase activity"/>
    <property type="evidence" value="ECO:0007669"/>
    <property type="project" value="UniProtKB-KW"/>
</dbReference>
<dbReference type="InterPro" id="IPR000653">
    <property type="entry name" value="DegT/StrS_aminotransferase"/>
</dbReference>
<dbReference type="Proteomes" id="UP001237592">
    <property type="component" value="Unassembled WGS sequence"/>
</dbReference>
<dbReference type="InterPro" id="IPR015422">
    <property type="entry name" value="PyrdxlP-dep_Trfase_small"/>
</dbReference>
<dbReference type="EC" id="2.6.1.-" evidence="3"/>
<dbReference type="EMBL" id="JAVFKP010000002">
    <property type="protein sequence ID" value="MDQ4626264.1"/>
    <property type="molecule type" value="Genomic_DNA"/>
</dbReference>
<proteinExistence type="inferred from homology"/>
<dbReference type="CDD" id="cd00616">
    <property type="entry name" value="AHBA_syn"/>
    <property type="match status" value="1"/>
</dbReference>
<reference evidence="3 4" key="1">
    <citation type="submission" date="2023-08" db="EMBL/GenBank/DDBJ databases">
        <title>Draft genome sequence of Janthinobacterium lividum.</title>
        <authorList>
            <person name="Chun B.H."/>
            <person name="Lee Y."/>
        </authorList>
    </citation>
    <scope>NUCLEOTIDE SEQUENCE [LARGE SCALE GENOMIC DNA]</scope>
    <source>
        <strain evidence="3 4">AMJK</strain>
    </source>
</reference>
<organism evidence="3 4">
    <name type="scientific">Janthinobacterium lividum</name>
    <dbReference type="NCBI Taxonomy" id="29581"/>
    <lineage>
        <taxon>Bacteria</taxon>
        <taxon>Pseudomonadati</taxon>
        <taxon>Pseudomonadota</taxon>
        <taxon>Betaproteobacteria</taxon>
        <taxon>Burkholderiales</taxon>
        <taxon>Oxalobacteraceae</taxon>
        <taxon>Janthinobacterium</taxon>
    </lineage>
</organism>
<evidence type="ECO:0000313" key="3">
    <source>
        <dbReference type="EMBL" id="MDQ4626264.1"/>
    </source>
</evidence>
<keyword evidence="4" id="KW-1185">Reference proteome</keyword>
<evidence type="ECO:0000256" key="2">
    <source>
        <dbReference type="RuleBase" id="RU004508"/>
    </source>
</evidence>
<dbReference type="Gene3D" id="3.40.640.10">
    <property type="entry name" value="Type I PLP-dependent aspartate aminotransferase-like (Major domain)"/>
    <property type="match status" value="1"/>
</dbReference>
<keyword evidence="3" id="KW-0032">Aminotransferase</keyword>
<dbReference type="Pfam" id="PF01041">
    <property type="entry name" value="DegT_DnrJ_EryC1"/>
    <property type="match status" value="1"/>
</dbReference>
<sequence>MSVLPLFGVVNTPEMEAAALAVLRSGRIASGPHVAAFEAGLGELLDQSHVVTTVDMTSALHLALYLAGVRPGDDVLTTAFACMSTNSAIAGCGGRPVWVDVAPASACMDVADFERAITPATRAVILYHLAGYPGPAQAIAEICRQRGIVLIEDCDNALLATVDGQQVGTFGDFAVFSFYPNRQINTTEGGALACRDPDDAARARKLRRFGIDASSFRTAAGEINPHSDIPVIGWSMAMNNLCAALGSVQLQGVAQRMAQTRLHAQQIKDGLASCAGLTLLAPSAGALPSYWAVLIAVEQRDVVLAALKAHGVAASILHQRNDIYSGFVACRRELPNTDILQRSIIALPCGWWLSAQDVEQLIAAVKSALHASAGQA</sequence>